<dbReference type="InterPro" id="IPR000477">
    <property type="entry name" value="RT_dom"/>
</dbReference>
<gene>
    <name evidence="3" type="primary">ltrA</name>
    <name evidence="3" type="ORF">RM530_18310</name>
</gene>
<dbReference type="PANTHER" id="PTHR34047">
    <property type="entry name" value="NUCLEAR INTRON MATURASE 1, MITOCHONDRIAL-RELATED"/>
    <property type="match status" value="1"/>
</dbReference>
<comment type="similarity">
    <text evidence="1">Belongs to the bacterial reverse transcriptase family.</text>
</comment>
<sequence>MAASGKAVGTTGIQEDLRSRTKPFGIPKRVVWEAWKRVAANKGAAGVDDVSVEAYQARLGKNLYTLWNRMSSGSYQPQAVRQVLIPKGDGRFRPLGIPTVNDRVAQMVVKLLIEQRLEAVFHPSSFGYRPGRSALQAVTQARQNNWRLDWVVEMDIEAFFDTIDHALLQRAVNRHVPEVWIRLYIRRWLECPARLEDGQIQTRTSGTPQGGVISPLLANLFLHYVFDSWMQSHHPSVRFERYADDMVCHCRSEQEARSLLTELHSRFSDCRLRLHPTKTQVVYCKDDRRTGQFPLVRYDFLGFSFHARTCQDRRGRLFAGFNPAVGRKALKRMTHAIRALKINRSTQLTLPMLADRLNPIVRGWIEYFGHLYPEPLKRFLARLDLRLGCWARNKYKRLRGHKRRSWAWLSRWRESTPRLFAHWEFVYR</sequence>
<name>A0ABU2WQ04_9GAMM</name>
<dbReference type="InterPro" id="IPR013597">
    <property type="entry name" value="Mat_intron_G2"/>
</dbReference>
<dbReference type="PANTHER" id="PTHR34047:SF3">
    <property type="entry name" value="BLR2052 PROTEIN"/>
    <property type="match status" value="1"/>
</dbReference>
<dbReference type="InterPro" id="IPR043128">
    <property type="entry name" value="Rev_trsase/Diguanyl_cyclase"/>
</dbReference>
<dbReference type="CDD" id="cd01651">
    <property type="entry name" value="RT_G2_intron"/>
    <property type="match status" value="1"/>
</dbReference>
<evidence type="ECO:0000313" key="3">
    <source>
        <dbReference type="EMBL" id="MDT0499299.1"/>
    </source>
</evidence>
<evidence type="ECO:0000259" key="2">
    <source>
        <dbReference type="PROSITE" id="PS50878"/>
    </source>
</evidence>
<dbReference type="Proteomes" id="UP001254608">
    <property type="component" value="Unassembled WGS sequence"/>
</dbReference>
<dbReference type="GO" id="GO:0003964">
    <property type="term" value="F:RNA-directed DNA polymerase activity"/>
    <property type="evidence" value="ECO:0007669"/>
    <property type="project" value="UniProtKB-KW"/>
</dbReference>
<comment type="caution">
    <text evidence="3">The sequence shown here is derived from an EMBL/GenBank/DDBJ whole genome shotgun (WGS) entry which is preliminary data.</text>
</comment>
<dbReference type="InterPro" id="IPR030931">
    <property type="entry name" value="Group_II_RT_mat"/>
</dbReference>
<dbReference type="EC" id="2.7.7.49" evidence="3"/>
<organism evidence="3 4">
    <name type="scientific">Banduia mediterranea</name>
    <dbReference type="NCBI Taxonomy" id="3075609"/>
    <lineage>
        <taxon>Bacteria</taxon>
        <taxon>Pseudomonadati</taxon>
        <taxon>Pseudomonadota</taxon>
        <taxon>Gammaproteobacteria</taxon>
        <taxon>Nevskiales</taxon>
        <taxon>Algiphilaceae</taxon>
        <taxon>Banduia</taxon>
    </lineage>
</organism>
<dbReference type="Gene3D" id="3.30.70.270">
    <property type="match status" value="1"/>
</dbReference>
<accession>A0ABU2WQ04</accession>
<reference evidence="3 4" key="1">
    <citation type="submission" date="2023-09" db="EMBL/GenBank/DDBJ databases">
        <authorList>
            <person name="Rey-Velasco X."/>
        </authorList>
    </citation>
    <scope>NUCLEOTIDE SEQUENCE [LARGE SCALE GENOMIC DNA]</scope>
    <source>
        <strain evidence="3 4">W345</strain>
    </source>
</reference>
<feature type="domain" description="Reverse transcriptase" evidence="2">
    <location>
        <begin position="66"/>
        <end position="305"/>
    </location>
</feature>
<evidence type="ECO:0000313" key="4">
    <source>
        <dbReference type="Proteomes" id="UP001254608"/>
    </source>
</evidence>
<dbReference type="PROSITE" id="PS50878">
    <property type="entry name" value="RT_POL"/>
    <property type="match status" value="1"/>
</dbReference>
<dbReference type="RefSeq" id="WP_311366709.1">
    <property type="nucleotide sequence ID" value="NZ_JAVRIC010000054.1"/>
</dbReference>
<keyword evidence="3" id="KW-0548">Nucleotidyltransferase</keyword>
<keyword evidence="4" id="KW-1185">Reference proteome</keyword>
<dbReference type="InterPro" id="IPR051083">
    <property type="entry name" value="GrpII_Intron_Splice-Mob/Def"/>
</dbReference>
<keyword evidence="3" id="KW-0695">RNA-directed DNA polymerase</keyword>
<protein>
    <submittedName>
        <fullName evidence="3">Group II intron reverse transcriptase/maturase</fullName>
        <ecNumber evidence="3">2.7.7.49</ecNumber>
    </submittedName>
</protein>
<dbReference type="SUPFAM" id="SSF56672">
    <property type="entry name" value="DNA/RNA polymerases"/>
    <property type="match status" value="1"/>
</dbReference>
<evidence type="ECO:0000256" key="1">
    <source>
        <dbReference type="ARBA" id="ARBA00034120"/>
    </source>
</evidence>
<dbReference type="EMBL" id="JAVRIC010000054">
    <property type="protein sequence ID" value="MDT0499299.1"/>
    <property type="molecule type" value="Genomic_DNA"/>
</dbReference>
<dbReference type="Pfam" id="PF00078">
    <property type="entry name" value="RVT_1"/>
    <property type="match status" value="1"/>
</dbReference>
<proteinExistence type="inferred from homology"/>
<dbReference type="InterPro" id="IPR043502">
    <property type="entry name" value="DNA/RNA_pol_sf"/>
</dbReference>
<dbReference type="NCBIfam" id="TIGR04416">
    <property type="entry name" value="group_II_RT_mat"/>
    <property type="match status" value="1"/>
</dbReference>
<keyword evidence="3" id="KW-0808">Transferase</keyword>
<dbReference type="Pfam" id="PF08388">
    <property type="entry name" value="GIIM"/>
    <property type="match status" value="1"/>
</dbReference>